<evidence type="ECO:0000256" key="5">
    <source>
        <dbReference type="ARBA" id="ARBA00022842"/>
    </source>
</evidence>
<dbReference type="GO" id="GO:0047388">
    <property type="term" value="F:[glutamine synthetase]-adenylyl-L-tyrosine phosphorylase activity"/>
    <property type="evidence" value="ECO:0007669"/>
    <property type="project" value="UniProtKB-EC"/>
</dbReference>
<dbReference type="GO" id="GO:0005829">
    <property type="term" value="C:cytosol"/>
    <property type="evidence" value="ECO:0007669"/>
    <property type="project" value="TreeGrafter"/>
</dbReference>
<dbReference type="NCBIfam" id="NF010706">
    <property type="entry name" value="PRK14108.1"/>
    <property type="match status" value="1"/>
</dbReference>
<dbReference type="Gene3D" id="3.30.460.10">
    <property type="entry name" value="Beta Polymerase, domain 2"/>
    <property type="match status" value="2"/>
</dbReference>
<keyword evidence="1 9" id="KW-0808">Transferase</keyword>
<sequence>MERRPEITALLQAGNMERAIACAAEVDGPVARRLRIERDRLALAVAIGDLAGALPLERVVGELSGFADRALEMAIGEAVEQRTPGVEPAGFAVIALGKHGSRELNYSSDIDPILIYDPNTVPLKPREDPAEGAVRIAKSVVNLLNTRDGDGYVFRVDLRLRPSPEATQIALPVEAAISYYESSALGWERAAFIRARVAAGDVRMGQDFLDAIKPFVWRRSLDFGAVGELRAMSQRIRAHHSAGQIFGPGFDLKRGRGGIREIEFFVQIQQLIHGGRDPALRVPNTLGAIVALADAGWIEPKAAETLTTAYRLFRTIEHRLQMVDDRQTHTLPMDQIALDGVARLHGLDDGAALLALLAPHVDAIGTLYDALDSDAPQRVPVAAETALVKAGYADPAAMARRIGEWRSGKVRALRSPAALEALEAALPGLIVAFGAAPDPDAALAAFDRLVSGLPSAINLFRLLEAQPRLTRQLVDILSHAPTLAEALGGHPALLDRLIDASAFDPVGDVSTLVAEMRERSGEVEPQFDRVRHIVGDYRFALGTQIVEGRADPIDVAAGYARVAEAALVTVANTVTADFSRKHGEIPGSEMVVLALGRFGGGLLTHASDLDLVYLFVGDFHAESNGEKPLGASHYYNRLAQRLTAGLSAPTSAGALYEVDTRLRPSGKQGPLVVSFESFARYQRENAWTWEHMALTRARPVFGSDAARADLNAIIAGVLEQERDIPALATEVVEMRGDIALNKPPLGPLDVKLSKGGLVDLEFAVHFQQLATRAGFAPDLGSAIAILAGKGLVEPGLLDAHDLLTRLLVTLRLVSPKMAEPAPATREIVARACGADDWQDLLARLQVAQHCVSRHWDAVVDKVMKA</sequence>
<dbReference type="GO" id="GO:0005524">
    <property type="term" value="F:ATP binding"/>
    <property type="evidence" value="ECO:0007669"/>
    <property type="project" value="UniProtKB-KW"/>
</dbReference>
<feature type="domain" description="PII-uridylyltransferase/Glutamine-synthetase adenylyltransferase" evidence="8">
    <location>
        <begin position="749"/>
        <end position="857"/>
    </location>
</feature>
<dbReference type="Gene3D" id="1.20.120.1510">
    <property type="match status" value="1"/>
</dbReference>
<keyword evidence="10" id="KW-1185">Reference proteome</keyword>
<evidence type="ECO:0000256" key="2">
    <source>
        <dbReference type="ARBA" id="ARBA00022695"/>
    </source>
</evidence>
<evidence type="ECO:0000259" key="7">
    <source>
        <dbReference type="Pfam" id="PF03710"/>
    </source>
</evidence>
<dbReference type="PANTHER" id="PTHR30621">
    <property type="entry name" value="GLUTAMINE SYNTHETASE ADENYLYLTRANSFERASE"/>
    <property type="match status" value="1"/>
</dbReference>
<dbReference type="EMBL" id="CP032829">
    <property type="protein sequence ID" value="AYJ87872.1"/>
    <property type="molecule type" value="Genomic_DNA"/>
</dbReference>
<organism evidence="9 10">
    <name type="scientific">Sphingomonas paeninsulae</name>
    <dbReference type="NCBI Taxonomy" id="2319844"/>
    <lineage>
        <taxon>Bacteria</taxon>
        <taxon>Pseudomonadati</taxon>
        <taxon>Pseudomonadota</taxon>
        <taxon>Alphaproteobacteria</taxon>
        <taxon>Sphingomonadales</taxon>
        <taxon>Sphingomonadaceae</taxon>
        <taxon>Sphingomonas</taxon>
    </lineage>
</organism>
<feature type="domain" description="PII-uridylyltransferase/Glutamine-synthetase adenylyltransferase" evidence="8">
    <location>
        <begin position="231"/>
        <end position="368"/>
    </location>
</feature>
<dbReference type="InterPro" id="IPR043519">
    <property type="entry name" value="NT_sf"/>
</dbReference>
<evidence type="ECO:0000256" key="3">
    <source>
        <dbReference type="ARBA" id="ARBA00022741"/>
    </source>
</evidence>
<dbReference type="InterPro" id="IPR023057">
    <property type="entry name" value="GlnE"/>
</dbReference>
<dbReference type="SUPFAM" id="SSF81593">
    <property type="entry name" value="Nucleotidyltransferase substrate binding subunit/domain"/>
    <property type="match status" value="2"/>
</dbReference>
<accession>A0A494TKD0</accession>
<keyword evidence="6" id="KW-0511">Multifunctional enzyme</keyword>
<dbReference type="SUPFAM" id="SSF81301">
    <property type="entry name" value="Nucleotidyltransferase"/>
    <property type="match status" value="2"/>
</dbReference>
<dbReference type="CDD" id="cd05401">
    <property type="entry name" value="NT_GlnE_GlnD_like"/>
    <property type="match status" value="2"/>
</dbReference>
<keyword evidence="2 9" id="KW-0548">Nucleotidyltransferase</keyword>
<dbReference type="GO" id="GO:0000820">
    <property type="term" value="P:regulation of glutamine family amino acid metabolic process"/>
    <property type="evidence" value="ECO:0007669"/>
    <property type="project" value="TreeGrafter"/>
</dbReference>
<dbReference type="OrthoDB" id="9759366at2"/>
<evidence type="ECO:0000313" key="10">
    <source>
        <dbReference type="Proteomes" id="UP000276254"/>
    </source>
</evidence>
<keyword evidence="3" id="KW-0547">Nucleotide-binding</keyword>
<keyword evidence="5" id="KW-0460">Magnesium</keyword>
<evidence type="ECO:0000313" key="9">
    <source>
        <dbReference type="EMBL" id="AYJ87872.1"/>
    </source>
</evidence>
<keyword evidence="4" id="KW-0067">ATP-binding</keyword>
<dbReference type="Gene3D" id="1.20.120.330">
    <property type="entry name" value="Nucleotidyltransferases domain 2"/>
    <property type="match status" value="2"/>
</dbReference>
<dbReference type="GO" id="GO:0008882">
    <property type="term" value="F:[glutamate-ammonia-ligase] adenylyltransferase activity"/>
    <property type="evidence" value="ECO:0007669"/>
    <property type="project" value="InterPro"/>
</dbReference>
<dbReference type="Proteomes" id="UP000276254">
    <property type="component" value="Chromosome"/>
</dbReference>
<dbReference type="AlphaFoldDB" id="A0A494TKD0"/>
<dbReference type="KEGG" id="spha:D3Y57_09340"/>
<dbReference type="PANTHER" id="PTHR30621:SF0">
    <property type="entry name" value="BIFUNCTIONAL GLUTAMINE SYNTHETASE ADENYLYLTRANSFERASE_ADENYLYL-REMOVING ENZYME"/>
    <property type="match status" value="1"/>
</dbReference>
<dbReference type="EC" id="2.7.7.89" evidence="9"/>
<dbReference type="InterPro" id="IPR013546">
    <property type="entry name" value="PII_UdlTrfase/GS_AdlTrfase"/>
</dbReference>
<dbReference type="Pfam" id="PF08335">
    <property type="entry name" value="GlnD_UR_UTase"/>
    <property type="match status" value="2"/>
</dbReference>
<proteinExistence type="predicted"/>
<dbReference type="InterPro" id="IPR005190">
    <property type="entry name" value="GlnE_rpt_dom"/>
</dbReference>
<feature type="domain" description="Glutamate-ammonia ligase adenylyltransferase repeated" evidence="7">
    <location>
        <begin position="471"/>
        <end position="709"/>
    </location>
</feature>
<evidence type="ECO:0000256" key="1">
    <source>
        <dbReference type="ARBA" id="ARBA00022679"/>
    </source>
</evidence>
<feature type="domain" description="Glutamate-ammonia ligase adenylyltransferase repeated" evidence="7">
    <location>
        <begin position="25"/>
        <end position="210"/>
    </location>
</feature>
<evidence type="ECO:0000256" key="4">
    <source>
        <dbReference type="ARBA" id="ARBA00022840"/>
    </source>
</evidence>
<name>A0A494TKD0_SPHPE</name>
<evidence type="ECO:0000256" key="6">
    <source>
        <dbReference type="ARBA" id="ARBA00023268"/>
    </source>
</evidence>
<dbReference type="Pfam" id="PF03710">
    <property type="entry name" value="GlnE"/>
    <property type="match status" value="2"/>
</dbReference>
<protein>
    <submittedName>
        <fullName evidence="9">Bifunctional [glutamine synthetase] adenylyltransferase/[glutamine synthetase]-adenylyl-L-tyrosine phosphorylase</fullName>
        <ecNumber evidence="9">2.7.7.89</ecNumber>
    </submittedName>
</protein>
<dbReference type="NCBIfam" id="NF008292">
    <property type="entry name" value="PRK11072.1"/>
    <property type="match status" value="1"/>
</dbReference>
<evidence type="ECO:0000259" key="8">
    <source>
        <dbReference type="Pfam" id="PF08335"/>
    </source>
</evidence>
<reference evidence="9 10" key="1">
    <citation type="submission" date="2018-09" db="EMBL/GenBank/DDBJ databases">
        <title>Sphingomonas peninsula sp. nov., isolated from fildes peninsula, Antarctic soil.</title>
        <authorList>
            <person name="Yingchao G."/>
        </authorList>
    </citation>
    <scope>NUCLEOTIDE SEQUENCE [LARGE SCALE GENOMIC DNA]</scope>
    <source>
        <strain evidence="9 10">YZ-8</strain>
    </source>
</reference>
<gene>
    <name evidence="9" type="ORF">D3Y57_09340</name>
</gene>
<dbReference type="RefSeq" id="WP_121155688.1">
    <property type="nucleotide sequence ID" value="NZ_CP032829.1"/>
</dbReference>